<dbReference type="PANTHER" id="PTHR30050:SF4">
    <property type="entry name" value="ATP-BINDING PROTEIN RV3427C IN INSERTION SEQUENCE-RELATED"/>
    <property type="match status" value="1"/>
</dbReference>
<dbReference type="SUPFAM" id="SSF52540">
    <property type="entry name" value="P-loop containing nucleoside triphosphate hydrolases"/>
    <property type="match status" value="1"/>
</dbReference>
<dbReference type="GO" id="GO:0006260">
    <property type="term" value="P:DNA replication"/>
    <property type="evidence" value="ECO:0007669"/>
    <property type="project" value="TreeGrafter"/>
</dbReference>
<evidence type="ECO:0000256" key="1">
    <source>
        <dbReference type="ARBA" id="ARBA00022741"/>
    </source>
</evidence>
<reference evidence="6" key="1">
    <citation type="submission" date="2016-10" db="EMBL/GenBank/DDBJ databases">
        <authorList>
            <person name="Varghese N."/>
            <person name="Submissions S."/>
        </authorList>
    </citation>
    <scope>NUCLEOTIDE SEQUENCE [LARGE SCALE GENOMIC DNA]</scope>
    <source>
        <strain evidence="6">DSM 28463</strain>
    </source>
</reference>
<dbReference type="InterPro" id="IPR027417">
    <property type="entry name" value="P-loop_NTPase"/>
</dbReference>
<dbReference type="AlphaFoldDB" id="A0A1I5GD04"/>
<keyword evidence="3" id="KW-0175">Coiled coil</keyword>
<evidence type="ECO:0000256" key="3">
    <source>
        <dbReference type="SAM" id="Coils"/>
    </source>
</evidence>
<gene>
    <name evidence="5" type="ORF">SAMN04487859_12823</name>
</gene>
<proteinExistence type="predicted"/>
<feature type="coiled-coil region" evidence="3">
    <location>
        <begin position="147"/>
        <end position="174"/>
    </location>
</feature>
<dbReference type="PIRSF" id="PIRSF003073">
    <property type="entry name" value="DNAC_TnpB_IstB"/>
    <property type="match status" value="1"/>
</dbReference>
<name>A0A1I5GD04_9RHOB</name>
<sequence length="263" mass="29807">MTDAPELLLAHHLKTLRLPTFLREHDKQARICAVEGVDHVRYLARLAELELIDRERRMVERRIKSAKFSAVKSLDSFDFKAIPSLNKMMVLELARCEWIERKENVIMPEACLRHDALEPSGTGKTHVALGLGLAACQKGLQVAFVTAAALVNELMEARDEKRLLLRQRQLAKVQLLIIDELGFVPLSKTGAELLFELISQRYERGSTLITSNLPFEEWTETFGTERLTGALLDRLTHHVNILEMNGESYRLNQSRARLAAAGK</sequence>
<dbReference type="NCBIfam" id="NF038214">
    <property type="entry name" value="IS21_help_AAA"/>
    <property type="match status" value="1"/>
</dbReference>
<evidence type="ECO:0000259" key="4">
    <source>
        <dbReference type="Pfam" id="PF01695"/>
    </source>
</evidence>
<organism evidence="5 6">
    <name type="scientific">Roseovarius lutimaris</name>
    <dbReference type="NCBI Taxonomy" id="1005928"/>
    <lineage>
        <taxon>Bacteria</taxon>
        <taxon>Pseudomonadati</taxon>
        <taxon>Pseudomonadota</taxon>
        <taxon>Alphaproteobacteria</taxon>
        <taxon>Rhodobacterales</taxon>
        <taxon>Roseobacteraceae</taxon>
        <taxon>Roseovarius</taxon>
    </lineage>
</organism>
<dbReference type="InterPro" id="IPR047661">
    <property type="entry name" value="IstB"/>
</dbReference>
<evidence type="ECO:0000313" key="6">
    <source>
        <dbReference type="Proteomes" id="UP000198599"/>
    </source>
</evidence>
<feature type="domain" description="IstB-like ATP-binding" evidence="4">
    <location>
        <begin position="13"/>
        <end position="255"/>
    </location>
</feature>
<accession>A0A1I5GD04</accession>
<dbReference type="OrthoDB" id="8150723at2"/>
<dbReference type="Gene3D" id="3.40.50.300">
    <property type="entry name" value="P-loop containing nucleotide triphosphate hydrolases"/>
    <property type="match status" value="1"/>
</dbReference>
<dbReference type="GO" id="GO:0005524">
    <property type="term" value="F:ATP binding"/>
    <property type="evidence" value="ECO:0007669"/>
    <property type="project" value="UniProtKB-KW"/>
</dbReference>
<keyword evidence="2" id="KW-0067">ATP-binding</keyword>
<dbReference type="RefSeq" id="WP_092842039.1">
    <property type="nucleotide sequence ID" value="NZ_FOVP01000028.1"/>
</dbReference>
<dbReference type="EMBL" id="FOVP01000028">
    <property type="protein sequence ID" value="SFO33830.1"/>
    <property type="molecule type" value="Genomic_DNA"/>
</dbReference>
<protein>
    <submittedName>
        <fullName evidence="5">DNA replication protein DnaC</fullName>
    </submittedName>
</protein>
<dbReference type="Proteomes" id="UP000198599">
    <property type="component" value="Unassembled WGS sequence"/>
</dbReference>
<dbReference type="Pfam" id="PF01695">
    <property type="entry name" value="IstB_IS21"/>
    <property type="match status" value="1"/>
</dbReference>
<dbReference type="PANTHER" id="PTHR30050">
    <property type="entry name" value="CHROMOSOMAL REPLICATION INITIATOR PROTEIN DNAA"/>
    <property type="match status" value="1"/>
</dbReference>
<keyword evidence="6" id="KW-1185">Reference proteome</keyword>
<evidence type="ECO:0000256" key="2">
    <source>
        <dbReference type="ARBA" id="ARBA00022840"/>
    </source>
</evidence>
<keyword evidence="1" id="KW-0547">Nucleotide-binding</keyword>
<dbReference type="STRING" id="1005928.SAMN04487859_12823"/>
<dbReference type="InterPro" id="IPR002611">
    <property type="entry name" value="IstB_ATP-bd"/>
</dbReference>
<dbReference type="CDD" id="cd00009">
    <property type="entry name" value="AAA"/>
    <property type="match status" value="1"/>
</dbReference>
<dbReference type="InterPro" id="IPR028350">
    <property type="entry name" value="DNAC/IstB-like"/>
</dbReference>
<evidence type="ECO:0000313" key="5">
    <source>
        <dbReference type="EMBL" id="SFO33830.1"/>
    </source>
</evidence>